<sequence>MKYTLSLLLLFAVSTTIQAQSRADRIHQIKVKFIKETLALSQEDSIQFFPIYEEFEKEKRMNQRKIHKLKVGVLAKSDAQLKSDIETMFQLKEEEVEINRKYFDKFLKVISVRQVAALYFAERQFRKKLLNKIGQE</sequence>
<feature type="signal peptide" evidence="1">
    <location>
        <begin position="1"/>
        <end position="19"/>
    </location>
</feature>
<keyword evidence="3" id="KW-1185">Reference proteome</keyword>
<accession>A0AAW9SEN1</accession>
<evidence type="ECO:0000256" key="1">
    <source>
        <dbReference type="SAM" id="SignalP"/>
    </source>
</evidence>
<comment type="caution">
    <text evidence="2">The sequence shown here is derived from an EMBL/GenBank/DDBJ whole genome shotgun (WGS) entry which is preliminary data.</text>
</comment>
<dbReference type="Proteomes" id="UP001403385">
    <property type="component" value="Unassembled WGS sequence"/>
</dbReference>
<reference evidence="2 3" key="1">
    <citation type="submission" date="2024-04" db="EMBL/GenBank/DDBJ databases">
        <title>Novel genus in family Flammeovirgaceae.</title>
        <authorList>
            <person name="Nguyen T.H."/>
            <person name="Vuong T.Q."/>
            <person name="Le H."/>
            <person name="Kim S.-G."/>
        </authorList>
    </citation>
    <scope>NUCLEOTIDE SEQUENCE [LARGE SCALE GENOMIC DNA]</scope>
    <source>
        <strain evidence="2 3">JCM 23209</strain>
    </source>
</reference>
<gene>
    <name evidence="2" type="ORF">AAG747_20190</name>
</gene>
<evidence type="ECO:0000313" key="3">
    <source>
        <dbReference type="Proteomes" id="UP001403385"/>
    </source>
</evidence>
<dbReference type="EMBL" id="JBDKWZ010000013">
    <property type="protein sequence ID" value="MEN7550250.1"/>
    <property type="molecule type" value="Genomic_DNA"/>
</dbReference>
<dbReference type="AlphaFoldDB" id="A0AAW9SEN1"/>
<name>A0AAW9SEN1_9BACT</name>
<feature type="chain" id="PRO_5043712697" evidence="1">
    <location>
        <begin position="20"/>
        <end position="136"/>
    </location>
</feature>
<organism evidence="2 3">
    <name type="scientific">Rapidithrix thailandica</name>
    <dbReference type="NCBI Taxonomy" id="413964"/>
    <lineage>
        <taxon>Bacteria</taxon>
        <taxon>Pseudomonadati</taxon>
        <taxon>Bacteroidota</taxon>
        <taxon>Cytophagia</taxon>
        <taxon>Cytophagales</taxon>
        <taxon>Flammeovirgaceae</taxon>
        <taxon>Rapidithrix</taxon>
    </lineage>
</organism>
<evidence type="ECO:0000313" key="2">
    <source>
        <dbReference type="EMBL" id="MEN7550250.1"/>
    </source>
</evidence>
<protein>
    <submittedName>
        <fullName evidence="2">Uncharacterized protein</fullName>
    </submittedName>
</protein>
<keyword evidence="1" id="KW-0732">Signal</keyword>
<proteinExistence type="predicted"/>
<dbReference type="RefSeq" id="WP_346823031.1">
    <property type="nucleotide sequence ID" value="NZ_JBDKWZ010000013.1"/>
</dbReference>